<dbReference type="GO" id="GO:0009986">
    <property type="term" value="C:cell surface"/>
    <property type="evidence" value="ECO:0007669"/>
    <property type="project" value="InterPro"/>
</dbReference>
<keyword evidence="3" id="KW-0964">Secreted</keyword>
<evidence type="ECO:0000256" key="1">
    <source>
        <dbReference type="ARBA" id="ARBA00004613"/>
    </source>
</evidence>
<evidence type="ECO:0000313" key="6">
    <source>
        <dbReference type="WBParaSite" id="TCONS_00015988.p1"/>
    </source>
</evidence>
<comment type="similarity">
    <text evidence="2">Belongs to the nematode transthyretin-like family.</text>
</comment>
<dbReference type="InterPro" id="IPR001534">
    <property type="entry name" value="Transthyretin-like"/>
</dbReference>
<protein>
    <submittedName>
        <fullName evidence="6">Transthyretin-like family protein</fullName>
    </submittedName>
</protein>
<dbReference type="PANTHER" id="PTHR21700">
    <property type="entry name" value="TRANSTHYRETIN-LIKE FAMILY PROTEIN-RELATED"/>
    <property type="match status" value="1"/>
</dbReference>
<evidence type="ECO:0000256" key="2">
    <source>
        <dbReference type="ARBA" id="ARBA00010112"/>
    </source>
</evidence>
<proteinExistence type="inferred from homology"/>
<dbReference type="Proteomes" id="UP000035681">
    <property type="component" value="Unplaced"/>
</dbReference>
<dbReference type="Pfam" id="PF01060">
    <property type="entry name" value="TTR-52"/>
    <property type="match status" value="2"/>
</dbReference>
<evidence type="ECO:0000313" key="5">
    <source>
        <dbReference type="Proteomes" id="UP000035681"/>
    </source>
</evidence>
<dbReference type="Gene3D" id="2.60.40.3330">
    <property type="match status" value="2"/>
</dbReference>
<organism evidence="5 6">
    <name type="scientific">Strongyloides stercoralis</name>
    <name type="common">Threadworm</name>
    <dbReference type="NCBI Taxonomy" id="6248"/>
    <lineage>
        <taxon>Eukaryota</taxon>
        <taxon>Metazoa</taxon>
        <taxon>Ecdysozoa</taxon>
        <taxon>Nematoda</taxon>
        <taxon>Chromadorea</taxon>
        <taxon>Rhabditida</taxon>
        <taxon>Tylenchina</taxon>
        <taxon>Panagrolaimomorpha</taxon>
        <taxon>Strongyloidoidea</taxon>
        <taxon>Strongyloididae</taxon>
        <taxon>Strongyloides</taxon>
    </lineage>
</organism>
<comment type="subcellular location">
    <subcellularLocation>
        <location evidence="1">Secreted</location>
    </subcellularLocation>
</comment>
<reference evidence="6" key="1">
    <citation type="submission" date="2024-02" db="UniProtKB">
        <authorList>
            <consortium name="WormBaseParasite"/>
        </authorList>
    </citation>
    <scope>IDENTIFICATION</scope>
</reference>
<dbReference type="WBParaSite" id="TCONS_00015988.p1">
    <property type="protein sequence ID" value="TCONS_00015988.p1"/>
    <property type="gene ID" value="XLOC_010508"/>
</dbReference>
<dbReference type="AlphaFoldDB" id="A0AAF5DQ61"/>
<keyword evidence="5" id="KW-1185">Reference proteome</keyword>
<dbReference type="InterPro" id="IPR038479">
    <property type="entry name" value="Transthyretin-like_sf"/>
</dbReference>
<name>A0AAF5DQ61_STRER</name>
<sequence>FRMQSIGVKGILKCGNEPASNVHVKLIDEDRGPDSDDLLDASYTDVNGKFQLSGHAYELTNIDVELHILHDCNNYGKACQREWLIRIPEKYISQDRSPNKFMNLGTLNLEYIHAYQLFVIIFGIQSLSVKGKFFCGDEPAGNVRIKLVDQDYGPDSDDDMAAGYTNEDGYFELSGSAEELTTIDPHLRVYHDCNDGFTPCQRRWKFELPHHYIWSGKNSSKVMDIGEWNLEARMPDESHDCIH</sequence>
<dbReference type="PANTHER" id="PTHR21700:SF114">
    <property type="entry name" value="TRANSTHYRETIN-LIKE FAMILY PROTEIN"/>
    <property type="match status" value="1"/>
</dbReference>
<evidence type="ECO:0000256" key="3">
    <source>
        <dbReference type="ARBA" id="ARBA00022525"/>
    </source>
</evidence>
<dbReference type="GO" id="GO:0005576">
    <property type="term" value="C:extracellular region"/>
    <property type="evidence" value="ECO:0007669"/>
    <property type="project" value="UniProtKB-SubCell"/>
</dbReference>
<accession>A0AAF5DQ61</accession>
<keyword evidence="4" id="KW-0732">Signal</keyword>
<evidence type="ECO:0000256" key="4">
    <source>
        <dbReference type="ARBA" id="ARBA00022729"/>
    </source>
</evidence>